<dbReference type="Proteomes" id="UP000176253">
    <property type="component" value="Unassembled WGS sequence"/>
</dbReference>
<sequence>MTNKKYWLIGIIFILLAGLGYLSVFTSQGPKVLPTPTPTPYPRITYIPTITLAKNKIVINNIEINNFYPEVKYTSKYGEMVVAENDDFQIVYHSKTKQFLISITSAPFATLRQKAEQELLDILDLTGTQACNLDVVVTTVQFANPEFAGQSFPLSFCQ</sequence>
<accession>A0A1F5ZXL1</accession>
<proteinExistence type="predicted"/>
<dbReference type="STRING" id="1798383.A3D78_06445"/>
<comment type="caution">
    <text evidence="2">The sequence shown here is derived from an EMBL/GenBank/DDBJ whole genome shotgun (WGS) entry which is preliminary data.</text>
</comment>
<keyword evidence="1" id="KW-0812">Transmembrane</keyword>
<evidence type="ECO:0000313" key="3">
    <source>
        <dbReference type="Proteomes" id="UP000176253"/>
    </source>
</evidence>
<name>A0A1F5ZXL1_9BACT</name>
<gene>
    <name evidence="2" type="ORF">A3D78_06445</name>
</gene>
<organism evidence="2 3">
    <name type="scientific">Candidatus Gottesmanbacteria bacterium RIFCSPHIGHO2_02_FULL_39_14</name>
    <dbReference type="NCBI Taxonomy" id="1798383"/>
    <lineage>
        <taxon>Bacteria</taxon>
        <taxon>Candidatus Gottesmaniibacteriota</taxon>
    </lineage>
</organism>
<keyword evidence="1" id="KW-0472">Membrane</keyword>
<protein>
    <submittedName>
        <fullName evidence="2">Uncharacterized protein</fullName>
    </submittedName>
</protein>
<evidence type="ECO:0000313" key="2">
    <source>
        <dbReference type="EMBL" id="OGG16892.1"/>
    </source>
</evidence>
<feature type="transmembrane region" description="Helical" evidence="1">
    <location>
        <begin position="6"/>
        <end position="25"/>
    </location>
</feature>
<keyword evidence="1" id="KW-1133">Transmembrane helix</keyword>
<dbReference type="EMBL" id="MFJM01000051">
    <property type="protein sequence ID" value="OGG16892.1"/>
    <property type="molecule type" value="Genomic_DNA"/>
</dbReference>
<evidence type="ECO:0000256" key="1">
    <source>
        <dbReference type="SAM" id="Phobius"/>
    </source>
</evidence>
<reference evidence="2 3" key="1">
    <citation type="journal article" date="2016" name="Nat. Commun.">
        <title>Thousands of microbial genomes shed light on interconnected biogeochemical processes in an aquifer system.</title>
        <authorList>
            <person name="Anantharaman K."/>
            <person name="Brown C.T."/>
            <person name="Hug L.A."/>
            <person name="Sharon I."/>
            <person name="Castelle C.J."/>
            <person name="Probst A.J."/>
            <person name="Thomas B.C."/>
            <person name="Singh A."/>
            <person name="Wilkins M.J."/>
            <person name="Karaoz U."/>
            <person name="Brodie E.L."/>
            <person name="Williams K.H."/>
            <person name="Hubbard S.S."/>
            <person name="Banfield J.F."/>
        </authorList>
    </citation>
    <scope>NUCLEOTIDE SEQUENCE [LARGE SCALE GENOMIC DNA]</scope>
</reference>
<dbReference type="AlphaFoldDB" id="A0A1F5ZXL1"/>